<reference evidence="1 2" key="1">
    <citation type="submission" date="2018-08" db="EMBL/GenBank/DDBJ databases">
        <title>A genome reference for cultivated species of the human gut microbiota.</title>
        <authorList>
            <person name="Zou Y."/>
            <person name="Xue W."/>
            <person name="Luo G."/>
        </authorList>
    </citation>
    <scope>NUCLEOTIDE SEQUENCE [LARGE SCALE GENOMIC DNA]</scope>
    <source>
        <strain evidence="1 2">AF20-9LB</strain>
    </source>
</reference>
<accession>A0A395VYK5</accession>
<protein>
    <submittedName>
        <fullName evidence="1">Uncharacterized protein</fullName>
    </submittedName>
</protein>
<evidence type="ECO:0000313" key="2">
    <source>
        <dbReference type="Proteomes" id="UP000266492"/>
    </source>
</evidence>
<proteinExistence type="predicted"/>
<evidence type="ECO:0000313" key="1">
    <source>
        <dbReference type="EMBL" id="RGS85027.1"/>
    </source>
</evidence>
<dbReference type="EMBL" id="QRVZ01000005">
    <property type="protein sequence ID" value="RGS85027.1"/>
    <property type="molecule type" value="Genomic_DNA"/>
</dbReference>
<organism evidence="1 2">
    <name type="scientific">Bacteroides ovatus</name>
    <dbReference type="NCBI Taxonomy" id="28116"/>
    <lineage>
        <taxon>Bacteria</taxon>
        <taxon>Pseudomonadati</taxon>
        <taxon>Bacteroidota</taxon>
        <taxon>Bacteroidia</taxon>
        <taxon>Bacteroidales</taxon>
        <taxon>Bacteroidaceae</taxon>
        <taxon>Bacteroides</taxon>
    </lineage>
</organism>
<name>A0A395VYK5_BACOV</name>
<comment type="caution">
    <text evidence="1">The sequence shown here is derived from an EMBL/GenBank/DDBJ whole genome shotgun (WGS) entry which is preliminary data.</text>
</comment>
<gene>
    <name evidence="1" type="ORF">DWX70_08415</name>
</gene>
<dbReference type="RefSeq" id="WP_117809441.1">
    <property type="nucleotide sequence ID" value="NZ_CP081917.1"/>
</dbReference>
<dbReference type="AlphaFoldDB" id="A0A395VYK5"/>
<dbReference type="Proteomes" id="UP000266492">
    <property type="component" value="Unassembled WGS sequence"/>
</dbReference>
<sequence>MTNEQLNQYYSKDADKKQCWVSKDHNCPLKEQCNGLVKPECKEHIDNEEACHVVDKMIEWYYQVEEPEFLKFYNCHLEMLERHGRN</sequence>